<name>A0AAW3TTP8_9SPHN</name>
<protein>
    <submittedName>
        <fullName evidence="1">Uncharacterized protein</fullName>
    </submittedName>
</protein>
<accession>A0AAW3TTP8</accession>
<dbReference type="AlphaFoldDB" id="A0AAW3TTP8"/>
<dbReference type="Proteomes" id="UP000528945">
    <property type="component" value="Unassembled WGS sequence"/>
</dbReference>
<sequence length="61" mass="6813">MGVGYPHRVAANCANFRPYPPSFSKTRGQCFVCGVQWQDAEVGCLYRCPQFTPTTKPRSAE</sequence>
<organism evidence="1 2">
    <name type="scientific">Sphingomonas aquatilis</name>
    <dbReference type="NCBI Taxonomy" id="93063"/>
    <lineage>
        <taxon>Bacteria</taxon>
        <taxon>Pseudomonadati</taxon>
        <taxon>Pseudomonadota</taxon>
        <taxon>Alphaproteobacteria</taxon>
        <taxon>Sphingomonadales</taxon>
        <taxon>Sphingomonadaceae</taxon>
        <taxon>Sphingomonas</taxon>
    </lineage>
</organism>
<reference evidence="1 2" key="1">
    <citation type="submission" date="2020-08" db="EMBL/GenBank/DDBJ databases">
        <title>Genomic Encyclopedia of Type Strains, Phase IV (KMG-IV): sequencing the most valuable type-strain genomes for metagenomic binning, comparative biology and taxonomic classification.</title>
        <authorList>
            <person name="Goeker M."/>
        </authorList>
    </citation>
    <scope>NUCLEOTIDE SEQUENCE [LARGE SCALE GENOMIC DNA]</scope>
    <source>
        <strain evidence="1 2">DSM 15581</strain>
    </source>
</reference>
<gene>
    <name evidence="1" type="ORF">GGR47_002312</name>
</gene>
<proteinExistence type="predicted"/>
<comment type="caution">
    <text evidence="1">The sequence shown here is derived from an EMBL/GenBank/DDBJ whole genome shotgun (WGS) entry which is preliminary data.</text>
</comment>
<evidence type="ECO:0000313" key="2">
    <source>
        <dbReference type="Proteomes" id="UP000528945"/>
    </source>
</evidence>
<keyword evidence="2" id="KW-1185">Reference proteome</keyword>
<dbReference type="EMBL" id="JACIDB010000004">
    <property type="protein sequence ID" value="MBB3876066.1"/>
    <property type="molecule type" value="Genomic_DNA"/>
</dbReference>
<evidence type="ECO:0000313" key="1">
    <source>
        <dbReference type="EMBL" id="MBB3876066.1"/>
    </source>
</evidence>